<protein>
    <recommendedName>
        <fullName evidence="1">DUF8108 domain-containing protein</fullName>
    </recommendedName>
</protein>
<dbReference type="AlphaFoldDB" id="A0A6B0GPF8"/>
<dbReference type="InterPro" id="IPR058421">
    <property type="entry name" value="DUF8108_C"/>
</dbReference>
<evidence type="ECO:0000313" key="3">
    <source>
        <dbReference type="Proteomes" id="UP000451471"/>
    </source>
</evidence>
<proteinExistence type="predicted"/>
<dbReference type="Proteomes" id="UP000451471">
    <property type="component" value="Unassembled WGS sequence"/>
</dbReference>
<dbReference type="EMBL" id="WSZK01000028">
    <property type="protein sequence ID" value="MWG35881.1"/>
    <property type="molecule type" value="Genomic_DNA"/>
</dbReference>
<gene>
    <name evidence="2" type="ORF">GQS65_15550</name>
</gene>
<keyword evidence="3" id="KW-1185">Reference proteome</keyword>
<comment type="caution">
    <text evidence="2">The sequence shown here is derived from an EMBL/GenBank/DDBJ whole genome shotgun (WGS) entry which is preliminary data.</text>
</comment>
<feature type="domain" description="DUF8108" evidence="1">
    <location>
        <begin position="27"/>
        <end position="91"/>
    </location>
</feature>
<name>A0A6B0GPF8_9EURY</name>
<evidence type="ECO:0000313" key="2">
    <source>
        <dbReference type="EMBL" id="MWG35881.1"/>
    </source>
</evidence>
<sequence length="191" mass="21663">MMLLELYAPMLLACLSVWALHLRRFDYQLNSIGTFRRVFNEPVRDADERCADCHERFDEGERRTWGREAVLFGMIVGRDQDGERYYCRRHADVDVQLALEDEPEPSRWTELRADVLAFIAIVVEAIDDSLAEVESDDPFSDVASGVQRTISASFCLLFVACLVIVASAATRSLQHSMPGSADTRTLELIEE</sequence>
<reference evidence="2 3" key="1">
    <citation type="submission" date="2019-12" db="EMBL/GenBank/DDBJ databases">
        <title>Halocatena pleomorpha gen. nov. sp. nov., an extremely halophilic archaeon of family Halobacteriaceae isolated from saltpan soil.</title>
        <authorList>
            <person name="Pal Y."/>
            <person name="Verma A."/>
            <person name="Krishnamurthi S."/>
            <person name="Kumar P."/>
        </authorList>
    </citation>
    <scope>NUCLEOTIDE SEQUENCE [LARGE SCALE GENOMIC DNA]</scope>
    <source>
        <strain evidence="2 3">JCM 16495</strain>
    </source>
</reference>
<dbReference type="RefSeq" id="WP_158205550.1">
    <property type="nucleotide sequence ID" value="NZ_WSZK01000028.1"/>
</dbReference>
<dbReference type="Pfam" id="PF26413">
    <property type="entry name" value="DUF8108"/>
    <property type="match status" value="1"/>
</dbReference>
<evidence type="ECO:0000259" key="1">
    <source>
        <dbReference type="Pfam" id="PF26413"/>
    </source>
</evidence>
<organism evidence="2 3">
    <name type="scientific">Halomarina oriensis</name>
    <dbReference type="NCBI Taxonomy" id="671145"/>
    <lineage>
        <taxon>Archaea</taxon>
        <taxon>Methanobacteriati</taxon>
        <taxon>Methanobacteriota</taxon>
        <taxon>Stenosarchaea group</taxon>
        <taxon>Halobacteria</taxon>
        <taxon>Halobacteriales</taxon>
        <taxon>Natronomonadaceae</taxon>
        <taxon>Halomarina</taxon>
    </lineage>
</organism>
<dbReference type="OrthoDB" id="293468at2157"/>
<accession>A0A6B0GPF8</accession>